<reference evidence="1 2" key="1">
    <citation type="submission" date="2019-11" db="EMBL/GenBank/DDBJ databases">
        <title>Pedobacter sp. HMF7647 Genome sequencing and assembly.</title>
        <authorList>
            <person name="Kang H."/>
            <person name="Kim H."/>
            <person name="Joh K."/>
        </authorList>
    </citation>
    <scope>NUCLEOTIDE SEQUENCE [LARGE SCALE GENOMIC DNA]</scope>
    <source>
        <strain evidence="1 2">HMF7647</strain>
    </source>
</reference>
<proteinExistence type="predicted"/>
<evidence type="ECO:0000313" key="2">
    <source>
        <dbReference type="Proteomes" id="UP000466586"/>
    </source>
</evidence>
<comment type="caution">
    <text evidence="1">The sequence shown here is derived from an EMBL/GenBank/DDBJ whole genome shotgun (WGS) entry which is preliminary data.</text>
</comment>
<evidence type="ECO:0000313" key="1">
    <source>
        <dbReference type="EMBL" id="MXV50931.1"/>
    </source>
</evidence>
<sequence length="102" mass="11226">MNTFILTENLLAFGFQVKNFPEGIDDAFKSLIKKVDGGFTRSFYGISSITQTGEIVYLAAAQELRTGEAEELDCEKIAIAAGSYSYEVVKIGEAGLMKLKRF</sequence>
<dbReference type="Proteomes" id="UP000466586">
    <property type="component" value="Unassembled WGS sequence"/>
</dbReference>
<dbReference type="AlphaFoldDB" id="A0A7K1Y988"/>
<dbReference type="EMBL" id="WVHT01000003">
    <property type="protein sequence ID" value="MXV50931.1"/>
    <property type="molecule type" value="Genomic_DNA"/>
</dbReference>
<organism evidence="1 2">
    <name type="scientific">Hufsiella arboris</name>
    <dbReference type="NCBI Taxonomy" id="2695275"/>
    <lineage>
        <taxon>Bacteria</taxon>
        <taxon>Pseudomonadati</taxon>
        <taxon>Bacteroidota</taxon>
        <taxon>Sphingobacteriia</taxon>
        <taxon>Sphingobacteriales</taxon>
        <taxon>Sphingobacteriaceae</taxon>
        <taxon>Hufsiella</taxon>
    </lineage>
</organism>
<dbReference type="RefSeq" id="WP_160844111.1">
    <property type="nucleotide sequence ID" value="NZ_WVHT01000003.1"/>
</dbReference>
<name>A0A7K1Y988_9SPHI</name>
<accession>A0A7K1Y988</accession>
<protein>
    <submittedName>
        <fullName evidence="1">Uncharacterized protein</fullName>
    </submittedName>
</protein>
<keyword evidence="2" id="KW-1185">Reference proteome</keyword>
<gene>
    <name evidence="1" type="ORF">GS399_08085</name>
</gene>